<dbReference type="OrthoDB" id="5964337at2759"/>
<evidence type="ECO:0000256" key="3">
    <source>
        <dbReference type="SAM" id="Phobius"/>
    </source>
</evidence>
<feature type="transmembrane region" description="Helical" evidence="3">
    <location>
        <begin position="12"/>
        <end position="33"/>
    </location>
</feature>
<feature type="transmembrane region" description="Helical" evidence="3">
    <location>
        <begin position="117"/>
        <end position="137"/>
    </location>
</feature>
<evidence type="ECO:0000256" key="2">
    <source>
        <dbReference type="SAM" id="MobiDB-lite"/>
    </source>
</evidence>
<proteinExistence type="inferred from homology"/>
<reference evidence="4 5" key="1">
    <citation type="journal article" date="2013" name="Nature">
        <title>Insights into bilaterian evolution from three spiralian genomes.</title>
        <authorList>
            <person name="Simakov O."/>
            <person name="Marletaz F."/>
            <person name="Cho S.J."/>
            <person name="Edsinger-Gonzales E."/>
            <person name="Havlak P."/>
            <person name="Hellsten U."/>
            <person name="Kuo D.H."/>
            <person name="Larsson T."/>
            <person name="Lv J."/>
            <person name="Arendt D."/>
            <person name="Savage R."/>
            <person name="Osoegawa K."/>
            <person name="de Jong P."/>
            <person name="Grimwood J."/>
            <person name="Chapman J.A."/>
            <person name="Shapiro H."/>
            <person name="Aerts A."/>
            <person name="Otillar R.P."/>
            <person name="Terry A.Y."/>
            <person name="Boore J.L."/>
            <person name="Grigoriev I.V."/>
            <person name="Lindberg D.R."/>
            <person name="Seaver E.C."/>
            <person name="Weisblat D.A."/>
            <person name="Putnam N.H."/>
            <person name="Rokhsar D.S."/>
        </authorList>
    </citation>
    <scope>NUCLEOTIDE SEQUENCE [LARGE SCALE GENOMIC DNA]</scope>
</reference>
<keyword evidence="3" id="KW-1133">Transmembrane helix</keyword>
<feature type="transmembrane region" description="Helical" evidence="3">
    <location>
        <begin position="230"/>
        <end position="249"/>
    </location>
</feature>
<organism evidence="4 5">
    <name type="scientific">Lottia gigantea</name>
    <name type="common">Giant owl limpet</name>
    <dbReference type="NCBI Taxonomy" id="225164"/>
    <lineage>
        <taxon>Eukaryota</taxon>
        <taxon>Metazoa</taxon>
        <taxon>Spiralia</taxon>
        <taxon>Lophotrochozoa</taxon>
        <taxon>Mollusca</taxon>
        <taxon>Gastropoda</taxon>
        <taxon>Patellogastropoda</taxon>
        <taxon>Lottioidea</taxon>
        <taxon>Lottiidae</taxon>
        <taxon>Lottia</taxon>
    </lineage>
</organism>
<comment type="similarity">
    <text evidence="1">Belongs to the TMEM121 family.</text>
</comment>
<evidence type="ECO:0000313" key="5">
    <source>
        <dbReference type="Proteomes" id="UP000030746"/>
    </source>
</evidence>
<accession>V4BJ43</accession>
<dbReference type="KEGG" id="lgi:LOTGIDRAFT_165197"/>
<dbReference type="GeneID" id="20239945"/>
<keyword evidence="5" id="KW-1185">Reference proteome</keyword>
<dbReference type="CTD" id="20239945"/>
<evidence type="ECO:0000256" key="1">
    <source>
        <dbReference type="ARBA" id="ARBA00007711"/>
    </source>
</evidence>
<protein>
    <submittedName>
        <fullName evidence="4">Uncharacterized protein</fullName>
    </submittedName>
</protein>
<dbReference type="PANTHER" id="PTHR47399">
    <property type="entry name" value="TRANSMEMBRANE PROTEIN 121B"/>
    <property type="match status" value="1"/>
</dbReference>
<dbReference type="InterPro" id="IPR026624">
    <property type="entry name" value="CECR6"/>
</dbReference>
<dbReference type="RefSeq" id="XP_009060458.1">
    <property type="nucleotide sequence ID" value="XM_009062210.1"/>
</dbReference>
<dbReference type="HOGENOM" id="CLU_062697_0_0_1"/>
<keyword evidence="3" id="KW-0812">Transmembrane</keyword>
<dbReference type="PANTHER" id="PTHR47399:SF1">
    <property type="entry name" value="TRANSMEMBRANE PROTEIN 121B"/>
    <property type="match status" value="1"/>
</dbReference>
<feature type="region of interest" description="Disordered" evidence="2">
    <location>
        <begin position="284"/>
        <end position="310"/>
    </location>
</feature>
<feature type="transmembrane region" description="Helical" evidence="3">
    <location>
        <begin position="85"/>
        <end position="105"/>
    </location>
</feature>
<dbReference type="EMBL" id="KB202620">
    <property type="protein sequence ID" value="ESO88784.1"/>
    <property type="molecule type" value="Genomic_DNA"/>
</dbReference>
<feature type="transmembrane region" description="Helical" evidence="3">
    <location>
        <begin position="255"/>
        <end position="274"/>
    </location>
</feature>
<dbReference type="Pfam" id="PF14997">
    <property type="entry name" value="CECR6_TMEM121"/>
    <property type="match status" value="1"/>
</dbReference>
<name>V4BJ43_LOTGI</name>
<feature type="transmembrane region" description="Helical" evidence="3">
    <location>
        <begin position="183"/>
        <end position="209"/>
    </location>
</feature>
<feature type="transmembrane region" description="Helical" evidence="3">
    <location>
        <begin position="39"/>
        <end position="64"/>
    </location>
</feature>
<dbReference type="InterPro" id="IPR032776">
    <property type="entry name" value="CECR6/TMEM121"/>
</dbReference>
<dbReference type="OMA" id="VFMFKNV"/>
<evidence type="ECO:0000313" key="4">
    <source>
        <dbReference type="EMBL" id="ESO88784.1"/>
    </source>
</evidence>
<sequence length="310" mass="35825">MDKCGYLRLIPTRIITGLLVTLQGVIINYYLIYYNNWYWYAWISADIALIFVFITTFVVSYRHLQFLQTSSSSTTPASRVGSLPLLYFTWLVYSLLLAIRVGLIFKNFAWKLKEENFFGPNTLKVTISLSAVVFFLLLQSHHDAPLNSRREHQIEKLTKTVIFDILDSVDILDALFSKSTKDVLLPGLEVCIIIIACLNLILPTLPLMTLSRIHFGYKITPRNIETLHRLLLLFVVNAPLLSIRIILWHKLDQDISTFIVKNIFVICVMLYEFYKEDQHRREAIQNGGNNSTHVGMEYPQEGEEMSSLNR</sequence>
<gene>
    <name evidence="4" type="ORF">LOTGIDRAFT_165197</name>
</gene>
<keyword evidence="3" id="KW-0472">Membrane</keyword>
<dbReference type="Proteomes" id="UP000030746">
    <property type="component" value="Unassembled WGS sequence"/>
</dbReference>
<dbReference type="AlphaFoldDB" id="V4BJ43"/>